<evidence type="ECO:0000313" key="1">
    <source>
        <dbReference type="EMBL" id="MCB8883355.1"/>
    </source>
</evidence>
<name>A0A963Z757_9PROT</name>
<proteinExistence type="predicted"/>
<reference evidence="1 2" key="1">
    <citation type="journal article" date="2021" name="Microorganisms">
        <title>Acidisoma silvae sp. nov. and Acidisomacellulosilytica sp. nov., Two Acidophilic Bacteria Isolated from Decaying Wood, Hydrolyzing Cellulose and Producing Poly-3-hydroxybutyrate.</title>
        <authorList>
            <person name="Mieszkin S."/>
            <person name="Pouder E."/>
            <person name="Uroz S."/>
            <person name="Simon-Colin C."/>
            <person name="Alain K."/>
        </authorList>
    </citation>
    <scope>NUCLEOTIDE SEQUENCE [LARGE SCALE GENOMIC DNA]</scope>
    <source>
        <strain evidence="1 2">HW T5.17</strain>
    </source>
</reference>
<dbReference type="Proteomes" id="UP000721844">
    <property type="component" value="Unassembled WGS sequence"/>
</dbReference>
<evidence type="ECO:0000313" key="2">
    <source>
        <dbReference type="Proteomes" id="UP000721844"/>
    </source>
</evidence>
<dbReference type="AlphaFoldDB" id="A0A963Z757"/>
<gene>
    <name evidence="1" type="ORF">ACELLULO517_24110</name>
</gene>
<comment type="caution">
    <text evidence="1">The sequence shown here is derived from an EMBL/GenBank/DDBJ whole genome shotgun (WGS) entry which is preliminary data.</text>
</comment>
<accession>A0A963Z757</accession>
<protein>
    <submittedName>
        <fullName evidence="1">Uncharacterized protein</fullName>
    </submittedName>
</protein>
<organism evidence="1 2">
    <name type="scientific">Acidisoma cellulosilyticum</name>
    <dbReference type="NCBI Taxonomy" id="2802395"/>
    <lineage>
        <taxon>Bacteria</taxon>
        <taxon>Pseudomonadati</taxon>
        <taxon>Pseudomonadota</taxon>
        <taxon>Alphaproteobacteria</taxon>
        <taxon>Acetobacterales</taxon>
        <taxon>Acidocellaceae</taxon>
        <taxon>Acidisoma</taxon>
    </lineage>
</organism>
<keyword evidence="2" id="KW-1185">Reference proteome</keyword>
<dbReference type="EMBL" id="JAESVA010000012">
    <property type="protein sequence ID" value="MCB8883355.1"/>
    <property type="molecule type" value="Genomic_DNA"/>
</dbReference>
<sequence length="191" mass="20902">MIADITVNREISSSLGEVGRTLLAPQAVWATIEWPQVIDDNDEEYIQPDVIQAVSEALASCGTVAFRHPGPVSGTLEFHPEPKSSVLDRIASIYKLEHSWSCGVAVATDASVVSKLFEYPGWYWGMQRVLVFDPNIEPAPIIKALNGFTDWNTHPLPTGVRLFLGSADTPNLAVLGASKELWLNRFTSALP</sequence>
<dbReference type="RefSeq" id="WP_227310006.1">
    <property type="nucleotide sequence ID" value="NZ_JAESVA010000012.1"/>
</dbReference>